<dbReference type="KEGG" id="hlc:CHINAEXTREME14595"/>
<comment type="catalytic activity">
    <reaction evidence="1 8">
        <text>N-(5-phospho-beta-D-ribosyl)anthranilate = 1-(2-carboxyphenylamino)-1-deoxy-D-ribulose 5-phosphate</text>
        <dbReference type="Rhea" id="RHEA:21540"/>
        <dbReference type="ChEBI" id="CHEBI:18277"/>
        <dbReference type="ChEBI" id="CHEBI:58613"/>
        <dbReference type="EC" id="5.3.1.24"/>
    </reaction>
</comment>
<reference evidence="10 13" key="1">
    <citation type="journal article" date="2011" name="J. Bacteriol.">
        <title>Genome sequence of Halobiforma lacisalsi AJ5, an extremely halophilic archaeon which harbors a bop gene.</title>
        <authorList>
            <person name="Jiang X."/>
            <person name="Wang S."/>
            <person name="Cheng H."/>
            <person name="Huo Y."/>
            <person name="Zhang X."/>
            <person name="Zhu X."/>
            <person name="Han X."/>
            <person name="Ni P."/>
            <person name="Wu M."/>
        </authorList>
    </citation>
    <scope>NUCLEOTIDE SEQUENCE [LARGE SCALE GENOMIC DNA]</scope>
    <source>
        <strain evidence="10 13">AJ5</strain>
    </source>
</reference>
<dbReference type="InterPro" id="IPR013785">
    <property type="entry name" value="Aldolase_TIM"/>
</dbReference>
<dbReference type="EC" id="5.3.1.24" evidence="8"/>
<dbReference type="UniPathway" id="UPA00035">
    <property type="reaction ID" value="UER00042"/>
</dbReference>
<proteinExistence type="inferred from homology"/>
<keyword evidence="4 8" id="KW-0028">Amino-acid biosynthesis</keyword>
<evidence type="ECO:0000313" key="12">
    <source>
        <dbReference type="Proteomes" id="UP000011555"/>
    </source>
</evidence>
<evidence type="ECO:0000313" key="10">
    <source>
        <dbReference type="EMBL" id="APW98927.1"/>
    </source>
</evidence>
<dbReference type="RefSeq" id="WP_007143839.1">
    <property type="nucleotide sequence ID" value="NZ_AOLZ01000078.1"/>
</dbReference>
<dbReference type="GeneID" id="30922377"/>
<dbReference type="PANTHER" id="PTHR42894">
    <property type="entry name" value="N-(5'-PHOSPHORIBOSYL)ANTHRANILATE ISOMERASE"/>
    <property type="match status" value="1"/>
</dbReference>
<dbReference type="InterPro" id="IPR001240">
    <property type="entry name" value="PRAI_dom"/>
</dbReference>
<evidence type="ECO:0000256" key="5">
    <source>
        <dbReference type="ARBA" id="ARBA00022822"/>
    </source>
</evidence>
<name>M0L4B7_NATLA</name>
<evidence type="ECO:0000256" key="8">
    <source>
        <dbReference type="HAMAP-Rule" id="MF_00135"/>
    </source>
</evidence>
<evidence type="ECO:0000256" key="6">
    <source>
        <dbReference type="ARBA" id="ARBA00023141"/>
    </source>
</evidence>
<organism evidence="11 12">
    <name type="scientific">Natronobacterium lacisalsi AJ5</name>
    <dbReference type="NCBI Taxonomy" id="358396"/>
    <lineage>
        <taxon>Archaea</taxon>
        <taxon>Methanobacteriati</taxon>
        <taxon>Methanobacteriota</taxon>
        <taxon>Stenosarchaea group</taxon>
        <taxon>Halobacteria</taxon>
        <taxon>Halobacteriales</taxon>
        <taxon>Natrialbaceae</taxon>
        <taxon>Natronobacterium</taxon>
    </lineage>
</organism>
<protein>
    <recommendedName>
        <fullName evidence="8">N-(5'-phosphoribosyl)anthranilate isomerase</fullName>
        <shortName evidence="8">PRAI</shortName>
        <ecNumber evidence="8">5.3.1.24</ecNumber>
    </recommendedName>
</protein>
<dbReference type="Pfam" id="PF00697">
    <property type="entry name" value="PRAI"/>
    <property type="match status" value="1"/>
</dbReference>
<dbReference type="eggNOG" id="arCOG01983">
    <property type="taxonomic scope" value="Archaea"/>
</dbReference>
<dbReference type="STRING" id="358396.CHINAEXTREME_14595"/>
<evidence type="ECO:0000256" key="3">
    <source>
        <dbReference type="ARBA" id="ARBA00007571"/>
    </source>
</evidence>
<comment type="similarity">
    <text evidence="3 8">Belongs to the TrpF family.</text>
</comment>
<dbReference type="GO" id="GO:0000162">
    <property type="term" value="P:L-tryptophan biosynthetic process"/>
    <property type="evidence" value="ECO:0007669"/>
    <property type="project" value="UniProtKB-UniRule"/>
</dbReference>
<accession>M0L4B7</accession>
<keyword evidence="12" id="KW-1185">Reference proteome</keyword>
<reference evidence="11 12" key="2">
    <citation type="journal article" date="2014" name="PLoS Genet.">
        <title>Phylogenetically driven sequencing of extremely halophilic archaea reveals strategies for static and dynamic osmo-response.</title>
        <authorList>
            <person name="Becker E.A."/>
            <person name="Seitzer P.M."/>
            <person name="Tritt A."/>
            <person name="Larsen D."/>
            <person name="Krusor M."/>
            <person name="Yao A.I."/>
            <person name="Wu D."/>
            <person name="Madern D."/>
            <person name="Eisen J.A."/>
            <person name="Darling A.E."/>
            <person name="Facciotti M.T."/>
        </authorList>
    </citation>
    <scope>NUCLEOTIDE SEQUENCE [LARGE SCALE GENOMIC DNA]</scope>
    <source>
        <strain evidence="11 12">AJ5</strain>
    </source>
</reference>
<keyword evidence="7 8" id="KW-0413">Isomerase</keyword>
<dbReference type="PATRIC" id="fig|358396.7.peg.4212"/>
<reference evidence="10" key="3">
    <citation type="submission" date="2017-01" db="EMBL/GenBank/DDBJ databases">
        <authorList>
            <person name="Mah S.A."/>
            <person name="Swanson W.J."/>
            <person name="Moy G.W."/>
            <person name="Vacquier V.D."/>
        </authorList>
    </citation>
    <scope>NUCLEOTIDE SEQUENCE</scope>
    <source>
        <strain evidence="10">AJ5</strain>
    </source>
</reference>
<comment type="pathway">
    <text evidence="2 8">Amino-acid biosynthesis; L-tryptophan biosynthesis; L-tryptophan from chorismate: step 3/5.</text>
</comment>
<dbReference type="Gene3D" id="3.20.20.70">
    <property type="entry name" value="Aldolase class I"/>
    <property type="match status" value="1"/>
</dbReference>
<dbReference type="CDD" id="cd00405">
    <property type="entry name" value="PRAI"/>
    <property type="match status" value="1"/>
</dbReference>
<evidence type="ECO:0000259" key="9">
    <source>
        <dbReference type="Pfam" id="PF00697"/>
    </source>
</evidence>
<dbReference type="Proteomes" id="UP000011555">
    <property type="component" value="Unassembled WGS sequence"/>
</dbReference>
<dbReference type="PANTHER" id="PTHR42894:SF1">
    <property type="entry name" value="N-(5'-PHOSPHORIBOSYL)ANTHRANILATE ISOMERASE"/>
    <property type="match status" value="1"/>
</dbReference>
<sequence>MTMPPARDGRTRTRTKICGLTNVPDLETAVEAGADAVGVVCDVPVETPREVSVERAKRLVDAAPPFVTAVLVTMPDDPGAAIDLVETVEPDAVQLHGGFAAGDLGYLRSRVDASVLYAVDADEPDAASTYDDVVDALVVDSADEDGGGGTGETHDWDRTREAAADLESPLILAGGLEPDNVAAAVRTVDPFAVDVASGVEAAGGKKDADAVRSFVERAANATADRRVEP</sequence>
<evidence type="ECO:0000256" key="1">
    <source>
        <dbReference type="ARBA" id="ARBA00001164"/>
    </source>
</evidence>
<dbReference type="GO" id="GO:0004640">
    <property type="term" value="F:phosphoribosylanthranilate isomerase activity"/>
    <property type="evidence" value="ECO:0007669"/>
    <property type="project" value="UniProtKB-UniRule"/>
</dbReference>
<dbReference type="InterPro" id="IPR044643">
    <property type="entry name" value="TrpF_fam"/>
</dbReference>
<evidence type="ECO:0000313" key="13">
    <source>
        <dbReference type="Proteomes" id="UP000186547"/>
    </source>
</evidence>
<keyword evidence="6 8" id="KW-0057">Aromatic amino acid biosynthesis</keyword>
<dbReference type="InterPro" id="IPR011060">
    <property type="entry name" value="RibuloseP-bd_barrel"/>
</dbReference>
<keyword evidence="5 8" id="KW-0822">Tryptophan biosynthesis</keyword>
<dbReference type="SUPFAM" id="SSF51366">
    <property type="entry name" value="Ribulose-phoshate binding barrel"/>
    <property type="match status" value="1"/>
</dbReference>
<feature type="domain" description="N-(5'phosphoribosyl) anthranilate isomerase (PRAI)" evidence="9">
    <location>
        <begin position="16"/>
        <end position="216"/>
    </location>
</feature>
<evidence type="ECO:0000313" key="11">
    <source>
        <dbReference type="EMBL" id="EMA27279.1"/>
    </source>
</evidence>
<dbReference type="EMBL" id="CP019285">
    <property type="protein sequence ID" value="APW98927.1"/>
    <property type="molecule type" value="Genomic_DNA"/>
</dbReference>
<dbReference type="HAMAP" id="MF_00135">
    <property type="entry name" value="PRAI"/>
    <property type="match status" value="1"/>
</dbReference>
<evidence type="ECO:0000256" key="4">
    <source>
        <dbReference type="ARBA" id="ARBA00022605"/>
    </source>
</evidence>
<evidence type="ECO:0000256" key="2">
    <source>
        <dbReference type="ARBA" id="ARBA00004664"/>
    </source>
</evidence>
<dbReference type="Proteomes" id="UP000186547">
    <property type="component" value="Chromosome"/>
</dbReference>
<dbReference type="EMBL" id="AOLZ01000078">
    <property type="protein sequence ID" value="EMA27279.1"/>
    <property type="molecule type" value="Genomic_DNA"/>
</dbReference>
<dbReference type="AlphaFoldDB" id="M0L4B7"/>
<evidence type="ECO:0000256" key="7">
    <source>
        <dbReference type="ARBA" id="ARBA00023235"/>
    </source>
</evidence>
<gene>
    <name evidence="8" type="primary">trpF</name>
    <name evidence="11" type="ORF">C445_20835</name>
    <name evidence="10" type="ORF">CHINAEXTREME_14595</name>
</gene>